<keyword evidence="1" id="KW-1133">Transmembrane helix</keyword>
<feature type="transmembrane region" description="Helical" evidence="1">
    <location>
        <begin position="12"/>
        <end position="34"/>
    </location>
</feature>
<dbReference type="KEGG" id="swd:Swoo_3230"/>
<name>B1KNP2_SHEWM</name>
<dbReference type="Pfam" id="PF07963">
    <property type="entry name" value="N_methyl"/>
    <property type="match status" value="1"/>
</dbReference>
<sequence length="187" mass="20469">MKLNRKQQGFTLIELVIVIIILGVLSVIATPKLLSLSSEAQASSLQGITGAIASVNKLVHSQTQIIGIADKNECLGTCNNHPNWDNEIAYFYINISGTRLYVYNGYPLSPLTAPSDSMAANNYKEVMGLSDDDFVYGMGSNSSFAIVPKKYESKLAQILAGTFKCHVEYRSPTRSFNYSIQALTDNC</sequence>
<dbReference type="eggNOG" id="COG2165">
    <property type="taxonomic scope" value="Bacteria"/>
</dbReference>
<keyword evidence="3" id="KW-1185">Reference proteome</keyword>
<gene>
    <name evidence="2" type="ordered locus">Swoo_3230</name>
</gene>
<protein>
    <submittedName>
        <fullName evidence="2">Methylation site containing protein</fullName>
    </submittedName>
</protein>
<dbReference type="Proteomes" id="UP000002168">
    <property type="component" value="Chromosome"/>
</dbReference>
<evidence type="ECO:0000313" key="2">
    <source>
        <dbReference type="EMBL" id="ACA87500.1"/>
    </source>
</evidence>
<dbReference type="NCBIfam" id="TIGR02532">
    <property type="entry name" value="IV_pilin_GFxxxE"/>
    <property type="match status" value="1"/>
</dbReference>
<dbReference type="Gene3D" id="3.30.700.10">
    <property type="entry name" value="Glycoprotein, Type 4 Pilin"/>
    <property type="match status" value="1"/>
</dbReference>
<reference evidence="2 3" key="1">
    <citation type="submission" date="2008-02" db="EMBL/GenBank/DDBJ databases">
        <title>Complete sequence of Shewanella woodyi ATCC 51908.</title>
        <authorList>
            <consortium name="US DOE Joint Genome Institute"/>
            <person name="Copeland A."/>
            <person name="Lucas S."/>
            <person name="Lapidus A."/>
            <person name="Glavina del Rio T."/>
            <person name="Dalin E."/>
            <person name="Tice H."/>
            <person name="Bruce D."/>
            <person name="Goodwin L."/>
            <person name="Pitluck S."/>
            <person name="Sims D."/>
            <person name="Brettin T."/>
            <person name="Detter J.C."/>
            <person name="Han C."/>
            <person name="Kuske C.R."/>
            <person name="Schmutz J."/>
            <person name="Larimer F."/>
            <person name="Land M."/>
            <person name="Hauser L."/>
            <person name="Kyrpides N."/>
            <person name="Lykidis A."/>
            <person name="Zhao J.-S."/>
            <person name="Richardson P."/>
        </authorList>
    </citation>
    <scope>NUCLEOTIDE SEQUENCE [LARGE SCALE GENOMIC DNA]</scope>
    <source>
        <strain evidence="3">ATCC 51908 / MS32</strain>
    </source>
</reference>
<proteinExistence type="predicted"/>
<dbReference type="PROSITE" id="PS00409">
    <property type="entry name" value="PROKAR_NTER_METHYL"/>
    <property type="match status" value="1"/>
</dbReference>
<organism evidence="2 3">
    <name type="scientific">Shewanella woodyi (strain ATCC 51908 / MS32)</name>
    <dbReference type="NCBI Taxonomy" id="392500"/>
    <lineage>
        <taxon>Bacteria</taxon>
        <taxon>Pseudomonadati</taxon>
        <taxon>Pseudomonadota</taxon>
        <taxon>Gammaproteobacteria</taxon>
        <taxon>Alteromonadales</taxon>
        <taxon>Shewanellaceae</taxon>
        <taxon>Shewanella</taxon>
    </lineage>
</organism>
<accession>B1KNP2</accession>
<dbReference type="InterPro" id="IPR012902">
    <property type="entry name" value="N_methyl_site"/>
</dbReference>
<dbReference type="InterPro" id="IPR045584">
    <property type="entry name" value="Pilin-like"/>
</dbReference>
<keyword evidence="1" id="KW-0812">Transmembrane</keyword>
<dbReference type="HOGENOM" id="CLU_098637_3_0_6"/>
<dbReference type="SUPFAM" id="SSF54523">
    <property type="entry name" value="Pili subunits"/>
    <property type="match status" value="1"/>
</dbReference>
<evidence type="ECO:0000313" key="3">
    <source>
        <dbReference type="Proteomes" id="UP000002168"/>
    </source>
</evidence>
<dbReference type="EMBL" id="CP000961">
    <property type="protein sequence ID" value="ACA87500.1"/>
    <property type="molecule type" value="Genomic_DNA"/>
</dbReference>
<keyword evidence="1" id="KW-0472">Membrane</keyword>
<dbReference type="RefSeq" id="WP_012325836.1">
    <property type="nucleotide sequence ID" value="NC_010506.1"/>
</dbReference>
<evidence type="ECO:0000256" key="1">
    <source>
        <dbReference type="SAM" id="Phobius"/>
    </source>
</evidence>
<dbReference type="STRING" id="392500.Swoo_3230"/>
<dbReference type="AlphaFoldDB" id="B1KNP2"/>